<organism evidence="2 3">
    <name type="scientific">Desulforhabdus amnigena</name>
    <dbReference type="NCBI Taxonomy" id="40218"/>
    <lineage>
        <taxon>Bacteria</taxon>
        <taxon>Pseudomonadati</taxon>
        <taxon>Thermodesulfobacteriota</taxon>
        <taxon>Syntrophobacteria</taxon>
        <taxon>Syntrophobacterales</taxon>
        <taxon>Syntrophobacteraceae</taxon>
        <taxon>Desulforhabdus</taxon>
    </lineage>
</organism>
<reference evidence="2" key="1">
    <citation type="submission" date="2022-12" db="EMBL/GenBank/DDBJ databases">
        <title>Reference genome sequencing for broad-spectrum identification of bacterial and archaeal isolates by mass spectrometry.</title>
        <authorList>
            <person name="Sekiguchi Y."/>
            <person name="Tourlousse D.M."/>
        </authorList>
    </citation>
    <scope>NUCLEOTIDE SEQUENCE</scope>
    <source>
        <strain evidence="2">ASRB1</strain>
    </source>
</reference>
<evidence type="ECO:0000313" key="3">
    <source>
        <dbReference type="Proteomes" id="UP001144372"/>
    </source>
</evidence>
<protein>
    <submittedName>
        <fullName evidence="2">Uncharacterized protein</fullName>
    </submittedName>
</protein>
<dbReference type="EMBL" id="BSDR01000001">
    <property type="protein sequence ID" value="GLI36469.1"/>
    <property type="molecule type" value="Genomic_DNA"/>
</dbReference>
<evidence type="ECO:0000256" key="1">
    <source>
        <dbReference type="SAM" id="MobiDB-lite"/>
    </source>
</evidence>
<dbReference type="Proteomes" id="UP001144372">
    <property type="component" value="Unassembled WGS sequence"/>
</dbReference>
<evidence type="ECO:0000313" key="2">
    <source>
        <dbReference type="EMBL" id="GLI36469.1"/>
    </source>
</evidence>
<keyword evidence="3" id="KW-1185">Reference proteome</keyword>
<name>A0A9W6FWX0_9BACT</name>
<dbReference type="AlphaFoldDB" id="A0A9W6FWX0"/>
<feature type="region of interest" description="Disordered" evidence="1">
    <location>
        <begin position="1"/>
        <end position="32"/>
    </location>
</feature>
<sequence>MCKKRPGGKASKPHHHSRHPDRPKTSSIGWKKTGKKLSAIDTTTYTDDQKAVLAVALASLQATLESLLRPQRYRRRINPFSPLIPLSNSGPHEAEPLELSSSWMSPGLTALGWTARIGLEEGIRSTYAWFLKNEAQARLG</sequence>
<feature type="compositionally biased region" description="Basic residues" evidence="1">
    <location>
        <begin position="1"/>
        <end position="21"/>
    </location>
</feature>
<gene>
    <name evidence="2" type="ORF">DAMNIGENAA_39020</name>
</gene>
<comment type="caution">
    <text evidence="2">The sequence shown here is derived from an EMBL/GenBank/DDBJ whole genome shotgun (WGS) entry which is preliminary data.</text>
</comment>
<proteinExistence type="predicted"/>
<accession>A0A9W6FWX0</accession>
<dbReference type="RefSeq" id="WP_281796941.1">
    <property type="nucleotide sequence ID" value="NZ_BSDR01000001.1"/>
</dbReference>